<reference evidence="2" key="1">
    <citation type="journal article" date="2019" name="G3 (Bethesda)">
        <title>Genome Assemblies of Two Rare Opportunistic Yeast Pathogens: Diutina rugosa (syn. Candida rugosa) and Trichomonascus ciferrii (syn. Candida ciferrii).</title>
        <authorList>
            <person name="Mixao V."/>
            <person name="Saus E."/>
            <person name="Hansen A.P."/>
            <person name="Lass-Florl C."/>
            <person name="Gabaldon T."/>
        </authorList>
    </citation>
    <scope>NUCLEOTIDE SEQUENCE</scope>
    <source>
        <strain evidence="2">CBS 4856</strain>
    </source>
</reference>
<evidence type="ECO:0000313" key="3">
    <source>
        <dbReference type="Proteomes" id="UP000761534"/>
    </source>
</evidence>
<evidence type="ECO:0000313" key="2">
    <source>
        <dbReference type="EMBL" id="KAA8912257.1"/>
    </source>
</evidence>
<dbReference type="AlphaFoldDB" id="A0A642V2X8"/>
<evidence type="ECO:0000256" key="1">
    <source>
        <dbReference type="SAM" id="MobiDB-lite"/>
    </source>
</evidence>
<comment type="caution">
    <text evidence="2">The sequence shown here is derived from an EMBL/GenBank/DDBJ whole genome shotgun (WGS) entry which is preliminary data.</text>
</comment>
<dbReference type="Proteomes" id="UP000761534">
    <property type="component" value="Unassembled WGS sequence"/>
</dbReference>
<accession>A0A642V2X8</accession>
<proteinExistence type="predicted"/>
<name>A0A642V2X8_9ASCO</name>
<dbReference type="OrthoDB" id="5425038at2759"/>
<sequence>MGKYRKRFNEKARQGTVEKQESLKRDRQKSIARALEERREEEREKNDLKANQPEDPNAEIFMPVSKDEISERKRKLKEDVKRDAPGISSKKRKRLDKYIVSLPLLIREFNCLMSASLEYHYRLGSSIFKSTTWIQNIYPNLAELIQGFSLALP</sequence>
<gene>
    <name evidence="2" type="ORF">TRICI_003537</name>
</gene>
<dbReference type="VEuPathDB" id="FungiDB:TRICI_003537"/>
<organism evidence="2 3">
    <name type="scientific">Trichomonascus ciferrii</name>
    <dbReference type="NCBI Taxonomy" id="44093"/>
    <lineage>
        <taxon>Eukaryota</taxon>
        <taxon>Fungi</taxon>
        <taxon>Dikarya</taxon>
        <taxon>Ascomycota</taxon>
        <taxon>Saccharomycotina</taxon>
        <taxon>Dipodascomycetes</taxon>
        <taxon>Dipodascales</taxon>
        <taxon>Trichomonascaceae</taxon>
        <taxon>Trichomonascus</taxon>
        <taxon>Trichomonascus ciferrii complex</taxon>
    </lineage>
</organism>
<feature type="region of interest" description="Disordered" evidence="1">
    <location>
        <begin position="1"/>
        <end position="64"/>
    </location>
</feature>
<dbReference type="EMBL" id="SWFS01000259">
    <property type="protein sequence ID" value="KAA8912257.1"/>
    <property type="molecule type" value="Genomic_DNA"/>
</dbReference>
<feature type="compositionally biased region" description="Basic and acidic residues" evidence="1">
    <location>
        <begin position="7"/>
        <end position="48"/>
    </location>
</feature>
<protein>
    <submittedName>
        <fullName evidence="2">Uncharacterized protein</fullName>
    </submittedName>
</protein>
<keyword evidence="3" id="KW-1185">Reference proteome</keyword>